<dbReference type="GO" id="GO:0006396">
    <property type="term" value="P:RNA processing"/>
    <property type="evidence" value="ECO:0007669"/>
    <property type="project" value="InterPro"/>
</dbReference>
<evidence type="ECO:0000313" key="5">
    <source>
        <dbReference type="Proteomes" id="UP000078383"/>
    </source>
</evidence>
<evidence type="ECO:0000256" key="2">
    <source>
        <dbReference type="ARBA" id="ARBA00022679"/>
    </source>
</evidence>
<dbReference type="InterPro" id="IPR001537">
    <property type="entry name" value="SpoU_MeTrfase"/>
</dbReference>
<keyword evidence="1 4" id="KW-0489">Methyltransferase</keyword>
<keyword evidence="2 4" id="KW-0808">Transferase</keyword>
<dbReference type="CDD" id="cd18095">
    <property type="entry name" value="SpoU-like_rRNA-MTase"/>
    <property type="match status" value="1"/>
</dbReference>
<dbReference type="Pfam" id="PF00588">
    <property type="entry name" value="SpoU_methylase"/>
    <property type="match status" value="1"/>
</dbReference>
<dbReference type="GO" id="GO:0008173">
    <property type="term" value="F:RNA methyltransferase activity"/>
    <property type="evidence" value="ECO:0007669"/>
    <property type="project" value="InterPro"/>
</dbReference>
<dbReference type="Proteomes" id="UP000078383">
    <property type="component" value="Unassembled WGS sequence"/>
</dbReference>
<protein>
    <submittedName>
        <fullName evidence="4">Putative TrmH family tRNA/rRNA methyltransferase</fullName>
        <ecNumber evidence="4">2.1.1.-</ecNumber>
    </submittedName>
</protein>
<evidence type="ECO:0000313" key="4">
    <source>
        <dbReference type="EMBL" id="CUQ85366.1"/>
    </source>
</evidence>
<dbReference type="OrthoDB" id="9794400at2"/>
<dbReference type="InterPro" id="IPR029026">
    <property type="entry name" value="tRNA_m1G_MTases_N"/>
</dbReference>
<dbReference type="Gene3D" id="3.30.1330.30">
    <property type="match status" value="1"/>
</dbReference>
<dbReference type="GO" id="GO:0032259">
    <property type="term" value="P:methylation"/>
    <property type="evidence" value="ECO:0007669"/>
    <property type="project" value="UniProtKB-KW"/>
</dbReference>
<dbReference type="SUPFAM" id="SSF55315">
    <property type="entry name" value="L30e-like"/>
    <property type="match status" value="1"/>
</dbReference>
<accession>A0A174ZMF5</accession>
<dbReference type="EMBL" id="CZBX01000004">
    <property type="protein sequence ID" value="CUQ85366.1"/>
    <property type="molecule type" value="Genomic_DNA"/>
</dbReference>
<dbReference type="Gene3D" id="3.40.1280.10">
    <property type="match status" value="1"/>
</dbReference>
<name>A0A174ZMF5_9FIRM</name>
<dbReference type="AlphaFoldDB" id="A0A174ZMF5"/>
<dbReference type="InterPro" id="IPR029028">
    <property type="entry name" value="Alpha/beta_knot_MTases"/>
</dbReference>
<feature type="domain" description="tRNA/rRNA methyltransferase SpoU type" evidence="3">
    <location>
        <begin position="127"/>
        <end position="280"/>
    </location>
</feature>
<dbReference type="PANTHER" id="PTHR43191">
    <property type="entry name" value="RRNA METHYLTRANSFERASE 3"/>
    <property type="match status" value="1"/>
</dbReference>
<evidence type="ECO:0000259" key="3">
    <source>
        <dbReference type="Pfam" id="PF00588"/>
    </source>
</evidence>
<dbReference type="PANTHER" id="PTHR43191:SF12">
    <property type="entry name" value="RRNA METHYLASE"/>
    <property type="match status" value="1"/>
</dbReference>
<evidence type="ECO:0000256" key="1">
    <source>
        <dbReference type="ARBA" id="ARBA00022603"/>
    </source>
</evidence>
<dbReference type="InterPro" id="IPR051259">
    <property type="entry name" value="rRNA_Methyltransferase"/>
</dbReference>
<reference evidence="4 5" key="1">
    <citation type="submission" date="2015-09" db="EMBL/GenBank/DDBJ databases">
        <authorList>
            <consortium name="Pathogen Informatics"/>
        </authorList>
    </citation>
    <scope>NUCLEOTIDE SEQUENCE [LARGE SCALE GENOMIC DNA]</scope>
    <source>
        <strain evidence="4 5">2789STDY5834889</strain>
    </source>
</reference>
<dbReference type="GO" id="GO:0003723">
    <property type="term" value="F:RNA binding"/>
    <property type="evidence" value="ECO:0007669"/>
    <property type="project" value="InterPro"/>
</dbReference>
<dbReference type="EC" id="2.1.1.-" evidence="4"/>
<proteinExistence type="predicted"/>
<dbReference type="InterPro" id="IPR029064">
    <property type="entry name" value="Ribosomal_eL30-like_sf"/>
</dbReference>
<dbReference type="SUPFAM" id="SSF75217">
    <property type="entry name" value="alpha/beta knot"/>
    <property type="match status" value="1"/>
</dbReference>
<gene>
    <name evidence="4" type="ORF">ERS852502_01131</name>
</gene>
<organism evidence="4 5">
    <name type="scientific">[Ruminococcus] torques</name>
    <dbReference type="NCBI Taxonomy" id="33039"/>
    <lineage>
        <taxon>Bacteria</taxon>
        <taxon>Bacillati</taxon>
        <taxon>Bacillota</taxon>
        <taxon>Clostridia</taxon>
        <taxon>Lachnospirales</taxon>
        <taxon>Lachnospiraceae</taxon>
        <taxon>Mediterraneibacter</taxon>
    </lineage>
</organism>
<sequence>MLNIIEINNFNAPELDVYARYTEAQLLNKDRPEDGLFIAESPKVIGRALDAGYIPISVLVEKKQMEENEETQEVLARFENTGTSIFTAEFAVLTQLTGFKLTRGMLCALKRRPLEDFRKLCEGKNRIAILEDVMNPTNVGAIFRSAAAMHIDTVLLTSGCSNPLYRRASRVSMGTVFQIPWTFIQDDKERRCDRKDIWPVQAIENLKALGYKTAALALTDDSVSIDDPQLMSEEKLAVILGTEGDGLMQETIKACDYTVKIPMSHGVDSLNVAAASAVAFWQLRK</sequence>
<dbReference type="RefSeq" id="WP_015528571.1">
    <property type="nucleotide sequence ID" value="NZ_CZBX01000004.1"/>
</dbReference>